<dbReference type="PROSITE" id="PS50865">
    <property type="entry name" value="ZF_MYND_2"/>
    <property type="match status" value="1"/>
</dbReference>
<dbReference type="OrthoDB" id="2792537at2759"/>
<sequence>MFRKCCQRRKFATVEVWDVQLRQIIILNELPGVVYPHCKEAQDAINTHMSRNFNGRVPMTLEQRDAWCRTRDCGADLLLKKGYADPAFVFALKEVEFAPKPWEKTLSKTECQTRADLWNAAVDRYIAAKTDPRPTKEIEVFSKLGLDGGPLFKRCENETCGIIVGFGVDSEFCELKRCGACKKTYYCSPECQKEDWKQHKKDCKGPEHTMQMLPSQEAYCDFMKRMISVSWELCREISEESKS</sequence>
<evidence type="ECO:0000256" key="3">
    <source>
        <dbReference type="ARBA" id="ARBA00022833"/>
    </source>
</evidence>
<protein>
    <recommendedName>
        <fullName evidence="5">MYND-type domain-containing protein</fullName>
    </recommendedName>
</protein>
<evidence type="ECO:0000256" key="1">
    <source>
        <dbReference type="ARBA" id="ARBA00022723"/>
    </source>
</evidence>
<proteinExistence type="predicted"/>
<evidence type="ECO:0000313" key="7">
    <source>
        <dbReference type="Proteomes" id="UP000287166"/>
    </source>
</evidence>
<dbReference type="STRING" id="139825.A0A401H0G0"/>
<dbReference type="GeneID" id="38784832"/>
<evidence type="ECO:0000256" key="4">
    <source>
        <dbReference type="PROSITE-ProRule" id="PRU00134"/>
    </source>
</evidence>
<comment type="caution">
    <text evidence="6">The sequence shown here is derived from an EMBL/GenBank/DDBJ whole genome shotgun (WGS) entry which is preliminary data.</text>
</comment>
<dbReference type="InterPro" id="IPR002893">
    <property type="entry name" value="Znf_MYND"/>
</dbReference>
<dbReference type="Proteomes" id="UP000287166">
    <property type="component" value="Unassembled WGS sequence"/>
</dbReference>
<keyword evidence="1" id="KW-0479">Metal-binding</keyword>
<dbReference type="GO" id="GO:0008270">
    <property type="term" value="F:zinc ion binding"/>
    <property type="evidence" value="ECO:0007669"/>
    <property type="project" value="UniProtKB-KW"/>
</dbReference>
<dbReference type="SUPFAM" id="SSF144232">
    <property type="entry name" value="HIT/MYND zinc finger-like"/>
    <property type="match status" value="1"/>
</dbReference>
<dbReference type="EMBL" id="BFAD01000012">
    <property type="protein sequence ID" value="GBE87915.1"/>
    <property type="molecule type" value="Genomic_DNA"/>
</dbReference>
<evidence type="ECO:0000256" key="2">
    <source>
        <dbReference type="ARBA" id="ARBA00022771"/>
    </source>
</evidence>
<feature type="domain" description="MYND-type" evidence="5">
    <location>
        <begin position="157"/>
        <end position="203"/>
    </location>
</feature>
<dbReference type="RefSeq" id="XP_027618828.1">
    <property type="nucleotide sequence ID" value="XM_027763027.1"/>
</dbReference>
<accession>A0A401H0G0</accession>
<dbReference type="Pfam" id="PF01753">
    <property type="entry name" value="zf-MYND"/>
    <property type="match status" value="1"/>
</dbReference>
<dbReference type="InParanoid" id="A0A401H0G0"/>
<organism evidence="6 7">
    <name type="scientific">Sparassis crispa</name>
    <dbReference type="NCBI Taxonomy" id="139825"/>
    <lineage>
        <taxon>Eukaryota</taxon>
        <taxon>Fungi</taxon>
        <taxon>Dikarya</taxon>
        <taxon>Basidiomycota</taxon>
        <taxon>Agaricomycotina</taxon>
        <taxon>Agaricomycetes</taxon>
        <taxon>Polyporales</taxon>
        <taxon>Sparassidaceae</taxon>
        <taxon>Sparassis</taxon>
    </lineage>
</organism>
<gene>
    <name evidence="6" type="ORF">SCP_1201400</name>
</gene>
<keyword evidence="7" id="KW-1185">Reference proteome</keyword>
<keyword evidence="3" id="KW-0862">Zinc</keyword>
<keyword evidence="2 4" id="KW-0863">Zinc-finger</keyword>
<dbReference type="Gene3D" id="6.10.140.2220">
    <property type="match status" value="1"/>
</dbReference>
<evidence type="ECO:0000313" key="6">
    <source>
        <dbReference type="EMBL" id="GBE87915.1"/>
    </source>
</evidence>
<name>A0A401H0G0_9APHY</name>
<evidence type="ECO:0000259" key="5">
    <source>
        <dbReference type="PROSITE" id="PS50865"/>
    </source>
</evidence>
<reference evidence="6 7" key="1">
    <citation type="journal article" date="2018" name="Sci. Rep.">
        <title>Genome sequence of the cauliflower mushroom Sparassis crispa (Hanabiratake) and its association with beneficial usage.</title>
        <authorList>
            <person name="Kiyama R."/>
            <person name="Furutani Y."/>
            <person name="Kawaguchi K."/>
            <person name="Nakanishi T."/>
        </authorList>
    </citation>
    <scope>NUCLEOTIDE SEQUENCE [LARGE SCALE GENOMIC DNA]</scope>
</reference>
<dbReference type="AlphaFoldDB" id="A0A401H0G0"/>